<reference evidence="1" key="2">
    <citation type="journal article" date="2015" name="Fish Shellfish Immunol.">
        <title>Early steps in the European eel (Anguilla anguilla)-Vibrio vulnificus interaction in the gills: Role of the RtxA13 toxin.</title>
        <authorList>
            <person name="Callol A."/>
            <person name="Pajuelo D."/>
            <person name="Ebbesson L."/>
            <person name="Teles M."/>
            <person name="MacKenzie S."/>
            <person name="Amaro C."/>
        </authorList>
    </citation>
    <scope>NUCLEOTIDE SEQUENCE</scope>
</reference>
<sequence>MDNSHPVLRYMLGRTKTANVL</sequence>
<dbReference type="AlphaFoldDB" id="A0A0E9S8V6"/>
<evidence type="ECO:0000313" key="1">
    <source>
        <dbReference type="EMBL" id="JAH37115.1"/>
    </source>
</evidence>
<organism evidence="1">
    <name type="scientific">Anguilla anguilla</name>
    <name type="common">European freshwater eel</name>
    <name type="synonym">Muraena anguilla</name>
    <dbReference type="NCBI Taxonomy" id="7936"/>
    <lineage>
        <taxon>Eukaryota</taxon>
        <taxon>Metazoa</taxon>
        <taxon>Chordata</taxon>
        <taxon>Craniata</taxon>
        <taxon>Vertebrata</taxon>
        <taxon>Euteleostomi</taxon>
        <taxon>Actinopterygii</taxon>
        <taxon>Neopterygii</taxon>
        <taxon>Teleostei</taxon>
        <taxon>Anguilliformes</taxon>
        <taxon>Anguillidae</taxon>
        <taxon>Anguilla</taxon>
    </lineage>
</organism>
<name>A0A0E9S8V6_ANGAN</name>
<proteinExistence type="predicted"/>
<accession>A0A0E9S8V6</accession>
<dbReference type="EMBL" id="GBXM01071462">
    <property type="protein sequence ID" value="JAH37115.1"/>
    <property type="molecule type" value="Transcribed_RNA"/>
</dbReference>
<protein>
    <submittedName>
        <fullName evidence="1">Uncharacterized protein</fullName>
    </submittedName>
</protein>
<reference evidence="1" key="1">
    <citation type="submission" date="2014-11" db="EMBL/GenBank/DDBJ databases">
        <authorList>
            <person name="Amaro Gonzalez C."/>
        </authorList>
    </citation>
    <scope>NUCLEOTIDE SEQUENCE</scope>
</reference>